<name>A0A511HIA6_9BACT</name>
<dbReference type="Proteomes" id="UP000321224">
    <property type="component" value="Unassembled WGS sequence"/>
</dbReference>
<accession>A0A511HIA6</accession>
<organism evidence="1 2">
    <name type="scientific">Myxococcus virescens</name>
    <dbReference type="NCBI Taxonomy" id="83456"/>
    <lineage>
        <taxon>Bacteria</taxon>
        <taxon>Pseudomonadati</taxon>
        <taxon>Myxococcota</taxon>
        <taxon>Myxococcia</taxon>
        <taxon>Myxococcales</taxon>
        <taxon>Cystobacterineae</taxon>
        <taxon>Myxococcaceae</taxon>
        <taxon>Myxococcus</taxon>
    </lineage>
</organism>
<proteinExistence type="predicted"/>
<dbReference type="EMBL" id="BJVY01000031">
    <property type="protein sequence ID" value="GEL73124.1"/>
    <property type="molecule type" value="Genomic_DNA"/>
</dbReference>
<evidence type="ECO:0000313" key="2">
    <source>
        <dbReference type="Proteomes" id="UP000321224"/>
    </source>
</evidence>
<reference evidence="1 2" key="1">
    <citation type="submission" date="2019-07" db="EMBL/GenBank/DDBJ databases">
        <title>Whole genome shotgun sequence of Myxococcus virescens NBRC 100334.</title>
        <authorList>
            <person name="Hosoyama A."/>
            <person name="Uohara A."/>
            <person name="Ohji S."/>
            <person name="Ichikawa N."/>
        </authorList>
    </citation>
    <scope>NUCLEOTIDE SEQUENCE [LARGE SCALE GENOMIC DNA]</scope>
    <source>
        <strain evidence="1 2">NBRC 100334</strain>
    </source>
</reference>
<protein>
    <submittedName>
        <fullName evidence="1">Uncharacterized protein</fullName>
    </submittedName>
</protein>
<comment type="caution">
    <text evidence="1">The sequence shown here is derived from an EMBL/GenBank/DDBJ whole genome shotgun (WGS) entry which is preliminary data.</text>
</comment>
<dbReference type="RefSeq" id="WP_090487145.1">
    <property type="nucleotide sequence ID" value="NZ_BJVY01000031.1"/>
</dbReference>
<evidence type="ECO:0000313" key="1">
    <source>
        <dbReference type="EMBL" id="GEL73124.1"/>
    </source>
</evidence>
<dbReference type="AlphaFoldDB" id="A0A511HIA6"/>
<sequence>MRRAESPAPSIDWLYDVGDLNGDGPSVLCQVHRMTGAATTPEQAFLGGAAGPAVRDTAIMD</sequence>
<gene>
    <name evidence="1" type="ORF">MVI01_49080</name>
</gene>